<dbReference type="SUPFAM" id="SSF53335">
    <property type="entry name" value="S-adenosyl-L-methionine-dependent methyltransferases"/>
    <property type="match status" value="1"/>
</dbReference>
<dbReference type="Proteomes" id="UP000094056">
    <property type="component" value="Unassembled WGS sequence"/>
</dbReference>
<accession>A0A1E3X6Y6</accession>
<reference evidence="2 3" key="1">
    <citation type="submission" date="2016-07" db="EMBL/GenBank/DDBJ databases">
        <title>Draft genome of Scalindua rubra, obtained from a brine-seawater interface in the Red Sea, sheds light on salt adaptation in anammox bacteria.</title>
        <authorList>
            <person name="Speth D.R."/>
            <person name="Lagkouvardos I."/>
            <person name="Wang Y."/>
            <person name="Qian P.-Y."/>
            <person name="Dutilh B.E."/>
            <person name="Jetten M.S."/>
        </authorList>
    </citation>
    <scope>NUCLEOTIDE SEQUENCE [LARGE SCALE GENOMIC DNA]</scope>
    <source>
        <strain evidence="2">BSI-1</strain>
    </source>
</reference>
<dbReference type="CDD" id="cd02440">
    <property type="entry name" value="AdoMet_MTases"/>
    <property type="match status" value="1"/>
</dbReference>
<comment type="caution">
    <text evidence="2">The sequence shown here is derived from an EMBL/GenBank/DDBJ whole genome shotgun (WGS) entry which is preliminary data.</text>
</comment>
<feature type="domain" description="Methyltransferase type 11" evidence="1">
    <location>
        <begin position="11"/>
        <end position="85"/>
    </location>
</feature>
<dbReference type="EMBL" id="MAYW01000127">
    <property type="protein sequence ID" value="ODS31309.1"/>
    <property type="molecule type" value="Genomic_DNA"/>
</dbReference>
<evidence type="ECO:0000259" key="1">
    <source>
        <dbReference type="Pfam" id="PF08241"/>
    </source>
</evidence>
<evidence type="ECO:0000313" key="2">
    <source>
        <dbReference type="EMBL" id="ODS31309.1"/>
    </source>
</evidence>
<proteinExistence type="predicted"/>
<name>A0A1E3X6Y6_9BACT</name>
<dbReference type="InterPro" id="IPR013216">
    <property type="entry name" value="Methyltransf_11"/>
</dbReference>
<dbReference type="Pfam" id="PF08241">
    <property type="entry name" value="Methyltransf_11"/>
    <property type="match status" value="1"/>
</dbReference>
<dbReference type="InterPro" id="IPR029063">
    <property type="entry name" value="SAM-dependent_MTases_sf"/>
</dbReference>
<dbReference type="Gene3D" id="3.40.50.150">
    <property type="entry name" value="Vaccinia Virus protein VP39"/>
    <property type="match status" value="1"/>
</dbReference>
<organism evidence="2 3">
    <name type="scientific">Candidatus Scalindua rubra</name>
    <dbReference type="NCBI Taxonomy" id="1872076"/>
    <lineage>
        <taxon>Bacteria</taxon>
        <taxon>Pseudomonadati</taxon>
        <taxon>Planctomycetota</taxon>
        <taxon>Candidatus Brocadiia</taxon>
        <taxon>Candidatus Brocadiales</taxon>
        <taxon>Candidatus Scalinduaceae</taxon>
        <taxon>Candidatus Scalindua</taxon>
    </lineage>
</organism>
<evidence type="ECO:0000313" key="3">
    <source>
        <dbReference type="Proteomes" id="UP000094056"/>
    </source>
</evidence>
<sequence>MIEVANLCDSSYLYGVYLVNKRLNELSEKLSDAVVKSADIEEEIPFGNNYFDIVFCTETLEHLKNADRCLQEIKRVTTNNGWIVITVPNGTGYWPFFYLDRIIPSQWLRRRLLPYEHPLNADQPIDTCYRYKEIIKLICRNGLLIEKIEGWRYFCYLQMFPLTRDIYKIFYPFVEFFLAKIKMERFAYNLFFLCRKA</sequence>
<gene>
    <name evidence="2" type="ORF">SCARUB_03571</name>
</gene>
<protein>
    <recommendedName>
        <fullName evidence="1">Methyltransferase type 11 domain-containing protein</fullName>
    </recommendedName>
</protein>
<dbReference type="GO" id="GO:0008757">
    <property type="term" value="F:S-adenosylmethionine-dependent methyltransferase activity"/>
    <property type="evidence" value="ECO:0007669"/>
    <property type="project" value="InterPro"/>
</dbReference>
<dbReference type="AlphaFoldDB" id="A0A1E3X6Y6"/>